<keyword evidence="2" id="KW-0413">Isomerase</keyword>
<organism evidence="2 3">
    <name type="scientific">Novosphingobium aerophilum</name>
    <dbReference type="NCBI Taxonomy" id="2839843"/>
    <lineage>
        <taxon>Bacteria</taxon>
        <taxon>Pseudomonadati</taxon>
        <taxon>Pseudomonadota</taxon>
        <taxon>Alphaproteobacteria</taxon>
        <taxon>Sphingomonadales</taxon>
        <taxon>Sphingomonadaceae</taxon>
        <taxon>Novosphingobium</taxon>
    </lineage>
</organism>
<dbReference type="PANTHER" id="PTHR12110:SF41">
    <property type="entry name" value="INOSOSE DEHYDRATASE"/>
    <property type="match status" value="1"/>
</dbReference>
<evidence type="ECO:0000259" key="1">
    <source>
        <dbReference type="Pfam" id="PF01261"/>
    </source>
</evidence>
<dbReference type="InterPro" id="IPR036237">
    <property type="entry name" value="Xyl_isomerase-like_sf"/>
</dbReference>
<reference evidence="2 3" key="1">
    <citation type="submission" date="2020-08" db="EMBL/GenBank/DDBJ databases">
        <title>The genome sequence of Novosphingobium flavum 4Y4.</title>
        <authorList>
            <person name="Liu Y."/>
        </authorList>
    </citation>
    <scope>NUCLEOTIDE SEQUENCE [LARGE SCALE GENOMIC DNA]</scope>
    <source>
        <strain evidence="2 3">4Y4</strain>
    </source>
</reference>
<dbReference type="InterPro" id="IPR013022">
    <property type="entry name" value="Xyl_isomerase-like_TIM-brl"/>
</dbReference>
<dbReference type="InterPro" id="IPR006311">
    <property type="entry name" value="TAT_signal"/>
</dbReference>
<evidence type="ECO:0000313" key="2">
    <source>
        <dbReference type="EMBL" id="MBC2651611.1"/>
    </source>
</evidence>
<dbReference type="GO" id="GO:0016853">
    <property type="term" value="F:isomerase activity"/>
    <property type="evidence" value="ECO:0007669"/>
    <property type="project" value="UniProtKB-KW"/>
</dbReference>
<evidence type="ECO:0000313" key="3">
    <source>
        <dbReference type="Proteomes" id="UP000520156"/>
    </source>
</evidence>
<protein>
    <submittedName>
        <fullName evidence="2">Sugar phosphate isomerase/epimerase</fullName>
    </submittedName>
</protein>
<gene>
    <name evidence="2" type="ORF">H7F49_07835</name>
</gene>
<dbReference type="EMBL" id="JACLAU010000008">
    <property type="protein sequence ID" value="MBC2651611.1"/>
    <property type="molecule type" value="Genomic_DNA"/>
</dbReference>
<dbReference type="SUPFAM" id="SSF51658">
    <property type="entry name" value="Xylose isomerase-like"/>
    <property type="match status" value="1"/>
</dbReference>
<sequence>MSPAFDRRGLLAGLTLAGAAAAVPALAARGTPLLRRIGKPLGVQLYALGDAPRTNLPGTLRRLAGMGYRDFELPGFYGRPAKDLRADADAAGVRFGSIHLALPARTPPGSPSLMSSPQELADTLGALGVTQAVLPMPLLPDRLSFAPGGDPRAAFVAAVEAGGLDMWKRLAALLNERAAALKPFGIGLGYHNHNMEFRPQGGTTGWDVLLGELDPRLVFIELDLGWAAAGGRDVVAELRRLKGRVRMVHVKDIKASTPTNYALQQDPAEVGQGRLNWRAILPACVAAGVEHYYVEQEPPFTRDRFASMQLSADFLTRFVG</sequence>
<dbReference type="RefSeq" id="WP_185683030.1">
    <property type="nucleotide sequence ID" value="NZ_JACLAU010000008.1"/>
</dbReference>
<keyword evidence="3" id="KW-1185">Reference proteome</keyword>
<dbReference type="InterPro" id="IPR050312">
    <property type="entry name" value="IolE/XylAMocC-like"/>
</dbReference>
<dbReference type="Proteomes" id="UP000520156">
    <property type="component" value="Unassembled WGS sequence"/>
</dbReference>
<proteinExistence type="predicted"/>
<feature type="domain" description="Xylose isomerase-like TIM barrel" evidence="1">
    <location>
        <begin position="61"/>
        <end position="292"/>
    </location>
</feature>
<dbReference type="Pfam" id="PF01261">
    <property type="entry name" value="AP_endonuc_2"/>
    <property type="match status" value="1"/>
</dbReference>
<dbReference type="Gene3D" id="3.20.20.150">
    <property type="entry name" value="Divalent-metal-dependent TIM barrel enzymes"/>
    <property type="match status" value="1"/>
</dbReference>
<dbReference type="PROSITE" id="PS51318">
    <property type="entry name" value="TAT"/>
    <property type="match status" value="1"/>
</dbReference>
<dbReference type="PANTHER" id="PTHR12110">
    <property type="entry name" value="HYDROXYPYRUVATE ISOMERASE"/>
    <property type="match status" value="1"/>
</dbReference>
<comment type="caution">
    <text evidence="2">The sequence shown here is derived from an EMBL/GenBank/DDBJ whole genome shotgun (WGS) entry which is preliminary data.</text>
</comment>
<dbReference type="AlphaFoldDB" id="A0A7X1F757"/>
<accession>A0A7X1F757</accession>
<name>A0A7X1F757_9SPHN</name>